<keyword evidence="2" id="KW-1185">Reference proteome</keyword>
<comment type="caution">
    <text evidence="1">The sequence shown here is derived from an EMBL/GenBank/DDBJ whole genome shotgun (WGS) entry which is preliminary data.</text>
</comment>
<reference evidence="1 2" key="1">
    <citation type="journal article" date="2019" name="Nat. Ecol. Evol.">
        <title>Megaphylogeny resolves global patterns of mushroom evolution.</title>
        <authorList>
            <person name="Varga T."/>
            <person name="Krizsan K."/>
            <person name="Foldi C."/>
            <person name="Dima B."/>
            <person name="Sanchez-Garcia M."/>
            <person name="Sanchez-Ramirez S."/>
            <person name="Szollosi G.J."/>
            <person name="Szarkandi J.G."/>
            <person name="Papp V."/>
            <person name="Albert L."/>
            <person name="Andreopoulos W."/>
            <person name="Angelini C."/>
            <person name="Antonin V."/>
            <person name="Barry K.W."/>
            <person name="Bougher N.L."/>
            <person name="Buchanan P."/>
            <person name="Buyck B."/>
            <person name="Bense V."/>
            <person name="Catcheside P."/>
            <person name="Chovatia M."/>
            <person name="Cooper J."/>
            <person name="Damon W."/>
            <person name="Desjardin D."/>
            <person name="Finy P."/>
            <person name="Geml J."/>
            <person name="Haridas S."/>
            <person name="Hughes K."/>
            <person name="Justo A."/>
            <person name="Karasinski D."/>
            <person name="Kautmanova I."/>
            <person name="Kiss B."/>
            <person name="Kocsube S."/>
            <person name="Kotiranta H."/>
            <person name="LaButti K.M."/>
            <person name="Lechner B.E."/>
            <person name="Liimatainen K."/>
            <person name="Lipzen A."/>
            <person name="Lukacs Z."/>
            <person name="Mihaltcheva S."/>
            <person name="Morgado L.N."/>
            <person name="Niskanen T."/>
            <person name="Noordeloos M.E."/>
            <person name="Ohm R.A."/>
            <person name="Ortiz-Santana B."/>
            <person name="Ovrebo C."/>
            <person name="Racz N."/>
            <person name="Riley R."/>
            <person name="Savchenko A."/>
            <person name="Shiryaev A."/>
            <person name="Soop K."/>
            <person name="Spirin V."/>
            <person name="Szebenyi C."/>
            <person name="Tomsovsky M."/>
            <person name="Tulloss R.E."/>
            <person name="Uehling J."/>
            <person name="Grigoriev I.V."/>
            <person name="Vagvolgyi C."/>
            <person name="Papp T."/>
            <person name="Martin F.M."/>
            <person name="Miettinen O."/>
            <person name="Hibbett D.S."/>
            <person name="Nagy L.G."/>
        </authorList>
    </citation>
    <scope>NUCLEOTIDE SEQUENCE [LARGE SCALE GENOMIC DNA]</scope>
    <source>
        <strain evidence="1 2">FP101781</strain>
    </source>
</reference>
<proteinExistence type="predicted"/>
<evidence type="ECO:0000313" key="2">
    <source>
        <dbReference type="Proteomes" id="UP000298030"/>
    </source>
</evidence>
<dbReference type="Proteomes" id="UP000298030">
    <property type="component" value="Unassembled WGS sequence"/>
</dbReference>
<dbReference type="AlphaFoldDB" id="A0A4Y7TDN2"/>
<gene>
    <name evidence="1" type="ORF">FA13DRAFT_1732008</name>
</gene>
<accession>A0A4Y7TDN2</accession>
<dbReference type="Gene3D" id="2.80.10.50">
    <property type="match status" value="1"/>
</dbReference>
<evidence type="ECO:0000313" key="1">
    <source>
        <dbReference type="EMBL" id="TEB32250.1"/>
    </source>
</evidence>
<organism evidence="1 2">
    <name type="scientific">Coprinellus micaceus</name>
    <name type="common">Glistening ink-cap mushroom</name>
    <name type="synonym">Coprinus micaceus</name>
    <dbReference type="NCBI Taxonomy" id="71717"/>
    <lineage>
        <taxon>Eukaryota</taxon>
        <taxon>Fungi</taxon>
        <taxon>Dikarya</taxon>
        <taxon>Basidiomycota</taxon>
        <taxon>Agaricomycotina</taxon>
        <taxon>Agaricomycetes</taxon>
        <taxon>Agaricomycetidae</taxon>
        <taxon>Agaricales</taxon>
        <taxon>Agaricineae</taxon>
        <taxon>Psathyrellaceae</taxon>
        <taxon>Coprinellus</taxon>
    </lineage>
</organism>
<protein>
    <submittedName>
        <fullName evidence="1">Uncharacterized protein</fullName>
    </submittedName>
</protein>
<name>A0A4Y7TDN2_COPMI</name>
<sequence>MDLTSAGIEPPTTRWEDLHDIHGPRFVSNLDGLVLEISSNDEGTISSRQFTGKRAQQWVFQRGSTPGRVALVSLHDGRYLSVFSPGERIAAARTPFYWYLVPLEAGRYSLRTPSDLHLTLPTPPGACSTSPPWVETEAQTTFVLLENSSRNKEALKTGSIGEFAHPGVPVYYTYAPEGQIVVRNHLDTMLYGAVSGPGNNSQWPIGPGKKQHWYRSADERIHISTAMSDDGEQTAQVYEARVGMVLHVQSLGRQEKWRGIRFASIEEARYSRNATKAGSIGIKNDLGFDIFVSVFSTLQSGDTGQYRIKPNGTSYWVRSCPESVFVGVGSAPGLPQAYVGRPGFILHIQDWRKNGDNE</sequence>
<dbReference type="SUPFAM" id="SSF50370">
    <property type="entry name" value="Ricin B-like lectins"/>
    <property type="match status" value="1"/>
</dbReference>
<dbReference type="InterPro" id="IPR035992">
    <property type="entry name" value="Ricin_B-like_lectins"/>
</dbReference>
<dbReference type="EMBL" id="QPFP01000016">
    <property type="protein sequence ID" value="TEB32250.1"/>
    <property type="molecule type" value="Genomic_DNA"/>
</dbReference>
<dbReference type="OrthoDB" id="3047832at2759"/>